<dbReference type="Proteomes" id="UP001497623">
    <property type="component" value="Unassembled WGS sequence"/>
</dbReference>
<organism evidence="2 3">
    <name type="scientific">Meganyctiphanes norvegica</name>
    <name type="common">Northern krill</name>
    <name type="synonym">Thysanopoda norvegica</name>
    <dbReference type="NCBI Taxonomy" id="48144"/>
    <lineage>
        <taxon>Eukaryota</taxon>
        <taxon>Metazoa</taxon>
        <taxon>Ecdysozoa</taxon>
        <taxon>Arthropoda</taxon>
        <taxon>Crustacea</taxon>
        <taxon>Multicrustacea</taxon>
        <taxon>Malacostraca</taxon>
        <taxon>Eumalacostraca</taxon>
        <taxon>Eucarida</taxon>
        <taxon>Euphausiacea</taxon>
        <taxon>Euphausiidae</taxon>
        <taxon>Meganyctiphanes</taxon>
    </lineage>
</organism>
<evidence type="ECO:0000313" key="3">
    <source>
        <dbReference type="Proteomes" id="UP001497623"/>
    </source>
</evidence>
<keyword evidence="3" id="KW-1185">Reference proteome</keyword>
<comment type="caution">
    <text evidence="2">The sequence shown here is derived from an EMBL/GenBank/DDBJ whole genome shotgun (WGS) entry which is preliminary data.</text>
</comment>
<evidence type="ECO:0000256" key="1">
    <source>
        <dbReference type="SAM" id="MobiDB-lite"/>
    </source>
</evidence>
<evidence type="ECO:0000313" key="2">
    <source>
        <dbReference type="EMBL" id="CAL4140777.1"/>
    </source>
</evidence>
<proteinExistence type="predicted"/>
<feature type="region of interest" description="Disordered" evidence="1">
    <location>
        <begin position="42"/>
        <end position="62"/>
    </location>
</feature>
<name>A0AAV2RV56_MEGNR</name>
<reference evidence="2 3" key="1">
    <citation type="submission" date="2024-05" db="EMBL/GenBank/DDBJ databases">
        <authorList>
            <person name="Wallberg A."/>
        </authorList>
    </citation>
    <scope>NUCLEOTIDE SEQUENCE [LARGE SCALE GENOMIC DNA]</scope>
</reference>
<sequence>MASPFPFVRTNTKMGSMRYSVPTGITKFHSFANSLVNQPTSLGSYSVPRTTQGTRRDSTYYPHINLGSRRASSEMPFMAPSRCSSIDPSYRFTVSRLKNHTLNYLSMV</sequence>
<dbReference type="AlphaFoldDB" id="A0AAV2RV56"/>
<feature type="compositionally biased region" description="Polar residues" evidence="1">
    <location>
        <begin position="42"/>
        <end position="53"/>
    </location>
</feature>
<gene>
    <name evidence="2" type="ORF">MNOR_LOCUS28725</name>
</gene>
<protein>
    <submittedName>
        <fullName evidence="2">Uncharacterized protein</fullName>
    </submittedName>
</protein>
<dbReference type="EMBL" id="CAXKWB010032179">
    <property type="protein sequence ID" value="CAL4140777.1"/>
    <property type="molecule type" value="Genomic_DNA"/>
</dbReference>
<accession>A0AAV2RV56</accession>